<dbReference type="AlphaFoldDB" id="A0A2W1L7Z4"/>
<dbReference type="GO" id="GO:0016747">
    <property type="term" value="F:acyltransferase activity, transferring groups other than amino-acyl groups"/>
    <property type="evidence" value="ECO:0007669"/>
    <property type="project" value="InterPro"/>
</dbReference>
<dbReference type="SUPFAM" id="SSF55729">
    <property type="entry name" value="Acyl-CoA N-acyltransferases (Nat)"/>
    <property type="match status" value="1"/>
</dbReference>
<evidence type="ECO:0000259" key="1">
    <source>
        <dbReference type="PROSITE" id="PS51186"/>
    </source>
</evidence>
<proteinExistence type="predicted"/>
<dbReference type="Proteomes" id="UP000249522">
    <property type="component" value="Unassembled WGS sequence"/>
</dbReference>
<comment type="caution">
    <text evidence="2">The sequence shown here is derived from an EMBL/GenBank/DDBJ whole genome shotgun (WGS) entry which is preliminary data.</text>
</comment>
<evidence type="ECO:0000313" key="3">
    <source>
        <dbReference type="Proteomes" id="UP000249522"/>
    </source>
</evidence>
<dbReference type="Gene3D" id="3.40.630.30">
    <property type="match status" value="1"/>
</dbReference>
<sequence length="162" mass="17295">MEVQWITPMNWIMHRKRLLAFALKHGDKRITADSLKLFGRIDPAELAHPYSSRTAVAVVREGGRLLGLAAAINGGKDACLVIVHPDSRRQGIATLLLGSLRSKLGGLSCHVAADNMASISACLRAGMAAVHVVTGATGKPTLCFEGHSSAGAGIKPRIRRRR</sequence>
<reference evidence="2 3" key="1">
    <citation type="submission" date="2018-06" db="EMBL/GenBank/DDBJ databases">
        <title>Paenibacillus imtechensis sp. nov.</title>
        <authorList>
            <person name="Pinnaka A.K."/>
            <person name="Singh H."/>
            <person name="Kaur M."/>
        </authorList>
    </citation>
    <scope>NUCLEOTIDE SEQUENCE [LARGE SCALE GENOMIC DNA]</scope>
    <source>
        <strain evidence="2 3">SMB1</strain>
    </source>
</reference>
<keyword evidence="2" id="KW-0808">Transferase</keyword>
<dbReference type="Pfam" id="PF13673">
    <property type="entry name" value="Acetyltransf_10"/>
    <property type="match status" value="1"/>
</dbReference>
<name>A0A2W1L7Z4_9BACL</name>
<accession>A0A2W1L7Z4</accession>
<protein>
    <submittedName>
        <fullName evidence="2">GNAT family N-acetyltransferase</fullName>
    </submittedName>
</protein>
<dbReference type="InterPro" id="IPR000182">
    <property type="entry name" value="GNAT_dom"/>
</dbReference>
<feature type="domain" description="N-acetyltransferase" evidence="1">
    <location>
        <begin position="16"/>
        <end position="161"/>
    </location>
</feature>
<dbReference type="PROSITE" id="PS51186">
    <property type="entry name" value="GNAT"/>
    <property type="match status" value="1"/>
</dbReference>
<gene>
    <name evidence="2" type="ORF">DNH61_17750</name>
</gene>
<evidence type="ECO:0000313" key="2">
    <source>
        <dbReference type="EMBL" id="PZD94260.1"/>
    </source>
</evidence>
<dbReference type="InterPro" id="IPR016181">
    <property type="entry name" value="Acyl_CoA_acyltransferase"/>
</dbReference>
<dbReference type="EMBL" id="QKRB01000053">
    <property type="protein sequence ID" value="PZD94260.1"/>
    <property type="molecule type" value="Genomic_DNA"/>
</dbReference>
<dbReference type="OrthoDB" id="2869300at2"/>
<organism evidence="2 3">
    <name type="scientific">Paenibacillus sambharensis</name>
    <dbReference type="NCBI Taxonomy" id="1803190"/>
    <lineage>
        <taxon>Bacteria</taxon>
        <taxon>Bacillati</taxon>
        <taxon>Bacillota</taxon>
        <taxon>Bacilli</taxon>
        <taxon>Bacillales</taxon>
        <taxon>Paenibacillaceae</taxon>
        <taxon>Paenibacillus</taxon>
    </lineage>
</organism>
<dbReference type="RefSeq" id="WP_111148028.1">
    <property type="nucleotide sequence ID" value="NZ_QKRB01000053.1"/>
</dbReference>
<keyword evidence="3" id="KW-1185">Reference proteome</keyword>